<reference evidence="1" key="1">
    <citation type="submission" date="2021-01" db="EMBL/GenBank/DDBJ databases">
        <title>Phytophthora aleatoria, a newly-described species from Pinus radiata is distinct from Phytophthora cactorum isolates based on comparative genomics.</title>
        <authorList>
            <person name="Mcdougal R."/>
            <person name="Panda P."/>
            <person name="Williams N."/>
            <person name="Studholme D.J."/>
        </authorList>
    </citation>
    <scope>NUCLEOTIDE SEQUENCE</scope>
    <source>
        <strain evidence="1">NZFS 3830</strain>
    </source>
</reference>
<organism evidence="1 2">
    <name type="scientific">Phytophthora cactorum</name>
    <dbReference type="NCBI Taxonomy" id="29920"/>
    <lineage>
        <taxon>Eukaryota</taxon>
        <taxon>Sar</taxon>
        <taxon>Stramenopiles</taxon>
        <taxon>Oomycota</taxon>
        <taxon>Peronosporomycetes</taxon>
        <taxon>Peronosporales</taxon>
        <taxon>Peronosporaceae</taxon>
        <taxon>Phytophthora</taxon>
    </lineage>
</organism>
<dbReference type="Proteomes" id="UP000688947">
    <property type="component" value="Unassembled WGS sequence"/>
</dbReference>
<proteinExistence type="predicted"/>
<comment type="caution">
    <text evidence="1">The sequence shown here is derived from an EMBL/GenBank/DDBJ whole genome shotgun (WGS) entry which is preliminary data.</text>
</comment>
<sequence length="132" mass="14387">MSLENLPWVPQHEDWLASIEALDTAEPWRNCWLAPTSPPFRYGLLALQPVGTHLRSSPPDRPVCQATNCHRQFCLHVCGRCWLGSRMGIKRLLEHRRLLPSSASTDPTSGDASPASSLSLLASAAATSSTGL</sequence>
<evidence type="ECO:0000313" key="1">
    <source>
        <dbReference type="EMBL" id="KAG6952161.1"/>
    </source>
</evidence>
<name>A0A8T1U005_9STRA</name>
<dbReference type="AlphaFoldDB" id="A0A8T1U005"/>
<dbReference type="EMBL" id="JAENGZ010000943">
    <property type="protein sequence ID" value="KAG6952161.1"/>
    <property type="molecule type" value="Genomic_DNA"/>
</dbReference>
<accession>A0A8T1U005</accession>
<evidence type="ECO:0000313" key="2">
    <source>
        <dbReference type="Proteomes" id="UP000688947"/>
    </source>
</evidence>
<protein>
    <submittedName>
        <fullName evidence="1">Uncharacterized protein</fullName>
    </submittedName>
</protein>
<gene>
    <name evidence="1" type="ORF">JG687_00013185</name>
</gene>